<gene>
    <name evidence="2" type="ORF">EV665_101393</name>
</gene>
<dbReference type="PANTHER" id="PTHR37952:SF2">
    <property type="entry name" value="PROTEIN CREA"/>
    <property type="match status" value="1"/>
</dbReference>
<dbReference type="EMBL" id="SLVX01000001">
    <property type="protein sequence ID" value="TCN48656.1"/>
    <property type="molecule type" value="Genomic_DNA"/>
</dbReference>
<dbReference type="InterPro" id="IPR010292">
    <property type="entry name" value="Uncharacterised_CreA"/>
</dbReference>
<name>A0A4R2D4P7_SHIGR</name>
<accession>A0A4R2D4P7</accession>
<dbReference type="GO" id="GO:0005829">
    <property type="term" value="C:cytosol"/>
    <property type="evidence" value="ECO:0007669"/>
    <property type="project" value="TreeGrafter"/>
</dbReference>
<protein>
    <submittedName>
        <fullName evidence="2">CreA protein</fullName>
    </submittedName>
</protein>
<feature type="signal peptide" evidence="1">
    <location>
        <begin position="1"/>
        <end position="29"/>
    </location>
</feature>
<feature type="chain" id="PRO_5020485871" evidence="1">
    <location>
        <begin position="30"/>
        <end position="168"/>
    </location>
</feature>
<proteinExistence type="predicted"/>
<dbReference type="Proteomes" id="UP000295351">
    <property type="component" value="Unassembled WGS sequence"/>
</dbReference>
<keyword evidence="3" id="KW-1185">Reference proteome</keyword>
<reference evidence="2 3" key="1">
    <citation type="submission" date="2019-03" db="EMBL/GenBank/DDBJ databases">
        <title>Genomic Encyclopedia of Type Strains, Phase IV (KMG-IV): sequencing the most valuable type-strain genomes for metagenomic binning, comparative biology and taxonomic classification.</title>
        <authorList>
            <person name="Goeker M."/>
        </authorList>
    </citation>
    <scope>NUCLEOTIDE SEQUENCE [LARGE SCALE GENOMIC DNA]</scope>
    <source>
        <strain evidence="2 3">DSM 18401</strain>
    </source>
</reference>
<keyword evidence="1" id="KW-0732">Signal</keyword>
<comment type="caution">
    <text evidence="2">The sequence shown here is derived from an EMBL/GenBank/DDBJ whole genome shotgun (WGS) entry which is preliminary data.</text>
</comment>
<dbReference type="PANTHER" id="PTHR37952">
    <property type="match status" value="1"/>
</dbReference>
<dbReference type="RefSeq" id="WP_064330494.1">
    <property type="nucleotide sequence ID" value="NZ_BAABEI010000012.1"/>
</dbReference>
<evidence type="ECO:0000313" key="2">
    <source>
        <dbReference type="EMBL" id="TCN48656.1"/>
    </source>
</evidence>
<sequence length="168" mass="18198">MPLTISAAPRLRTAIAAGLMALAALPAAAETVGKVGVDWIGNDIYIDAVTDPKVSGVTCHVTYFDRSVIDRLKKGNWFEDPSNNAISCQQTGPITIGDIDLDRGGEEVFKSGLSLIWKSLIVTRIYDRKNDTLIYLAHSRELTEGSAKMSISTVPLYGETVTWTNGKP</sequence>
<evidence type="ECO:0000256" key="1">
    <source>
        <dbReference type="SAM" id="SignalP"/>
    </source>
</evidence>
<dbReference type="PIRSF" id="PIRSF003174">
    <property type="entry name" value="CreA"/>
    <property type="match status" value="1"/>
</dbReference>
<dbReference type="Pfam" id="PF05981">
    <property type="entry name" value="CreA"/>
    <property type="match status" value="1"/>
</dbReference>
<evidence type="ECO:0000313" key="3">
    <source>
        <dbReference type="Proteomes" id="UP000295351"/>
    </source>
</evidence>
<organism evidence="2 3">
    <name type="scientific">Shinella granuli</name>
    <dbReference type="NCBI Taxonomy" id="323621"/>
    <lineage>
        <taxon>Bacteria</taxon>
        <taxon>Pseudomonadati</taxon>
        <taxon>Pseudomonadota</taxon>
        <taxon>Alphaproteobacteria</taxon>
        <taxon>Hyphomicrobiales</taxon>
        <taxon>Rhizobiaceae</taxon>
        <taxon>Shinella</taxon>
    </lineage>
</organism>
<dbReference type="AlphaFoldDB" id="A0A4R2D4P7"/>